<name>A0A4Y3WJ68_9PSEU</name>
<dbReference type="RefSeq" id="WP_141277405.1">
    <property type="nucleotide sequence ID" value="NZ_BAAARZ010000099.1"/>
</dbReference>
<dbReference type="InterPro" id="IPR021527">
    <property type="entry name" value="DUF2795"/>
</dbReference>
<accession>A0A4Y3WJ68</accession>
<sequence length="90" mass="9500">MRKGTAADVQRIKYVLAGMTFPAAKWQLIMHAEEYGADAATRSDLWGLPAHTYDGVAAVVAALGLTAAPPRRGFRTAPPAQAAGQDLPSH</sequence>
<protein>
    <recommendedName>
        <fullName evidence="4">DUF2795 domain-containing protein</fullName>
    </recommendedName>
</protein>
<dbReference type="OrthoDB" id="3579733at2"/>
<keyword evidence="3" id="KW-1185">Reference proteome</keyword>
<feature type="region of interest" description="Disordered" evidence="1">
    <location>
        <begin position="71"/>
        <end position="90"/>
    </location>
</feature>
<dbReference type="EMBL" id="BJNG01000010">
    <property type="protein sequence ID" value="GEC18785.1"/>
    <property type="molecule type" value="Genomic_DNA"/>
</dbReference>
<proteinExistence type="predicted"/>
<gene>
    <name evidence="2" type="ORF">PHY01_10680</name>
</gene>
<comment type="caution">
    <text evidence="2">The sequence shown here is derived from an EMBL/GenBank/DDBJ whole genome shotgun (WGS) entry which is preliminary data.</text>
</comment>
<reference evidence="2 3" key="1">
    <citation type="submission" date="2019-06" db="EMBL/GenBank/DDBJ databases">
        <title>Whole genome shotgun sequence of Pseudonocardia hydrocarbonoxydans NBRC 14498.</title>
        <authorList>
            <person name="Hosoyama A."/>
            <person name="Uohara A."/>
            <person name="Ohji S."/>
            <person name="Ichikawa N."/>
        </authorList>
    </citation>
    <scope>NUCLEOTIDE SEQUENCE [LARGE SCALE GENOMIC DNA]</scope>
    <source>
        <strain evidence="2 3">NBRC 14498</strain>
    </source>
</reference>
<evidence type="ECO:0008006" key="4">
    <source>
        <dbReference type="Google" id="ProtNLM"/>
    </source>
</evidence>
<organism evidence="2 3">
    <name type="scientific">Pseudonocardia hydrocarbonoxydans</name>
    <dbReference type="NCBI Taxonomy" id="76726"/>
    <lineage>
        <taxon>Bacteria</taxon>
        <taxon>Bacillati</taxon>
        <taxon>Actinomycetota</taxon>
        <taxon>Actinomycetes</taxon>
        <taxon>Pseudonocardiales</taxon>
        <taxon>Pseudonocardiaceae</taxon>
        <taxon>Pseudonocardia</taxon>
    </lineage>
</organism>
<evidence type="ECO:0000313" key="3">
    <source>
        <dbReference type="Proteomes" id="UP000320338"/>
    </source>
</evidence>
<dbReference type="Pfam" id="PF11387">
    <property type="entry name" value="DUF2795"/>
    <property type="match status" value="1"/>
</dbReference>
<evidence type="ECO:0000313" key="2">
    <source>
        <dbReference type="EMBL" id="GEC18785.1"/>
    </source>
</evidence>
<dbReference type="AlphaFoldDB" id="A0A4Y3WJ68"/>
<evidence type="ECO:0000256" key="1">
    <source>
        <dbReference type="SAM" id="MobiDB-lite"/>
    </source>
</evidence>
<dbReference type="Proteomes" id="UP000320338">
    <property type="component" value="Unassembled WGS sequence"/>
</dbReference>